<dbReference type="SMART" id="SM01034">
    <property type="entry name" value="BLUF"/>
    <property type="match status" value="1"/>
</dbReference>
<sequence length="135" mass="15490">MLTQLFYTSLCRSSRGHWSDFVILKDALENNARAGVTGYLLRDRAHFYQVLEGAASVVDALFDRISADDRHSNVTVLMRRSVPERSFLGWSMGYADLSAEDNAWFGRYLRTRTSGVVVQFNRLERRARQPTLRAN</sequence>
<dbReference type="InterPro" id="IPR036046">
    <property type="entry name" value="Acylphosphatase-like_dom_sf"/>
</dbReference>
<dbReference type="PROSITE" id="PS50925">
    <property type="entry name" value="BLUF"/>
    <property type="match status" value="1"/>
</dbReference>
<dbReference type="GO" id="GO:0071949">
    <property type="term" value="F:FAD binding"/>
    <property type="evidence" value="ECO:0007669"/>
    <property type="project" value="InterPro"/>
</dbReference>
<protein>
    <submittedName>
        <fullName evidence="2">FAD-dependent sensor of blue light</fullName>
    </submittedName>
</protein>
<dbReference type="AlphaFoldDB" id="A0A327XYL7"/>
<accession>A0A327XYL7</accession>
<proteinExistence type="predicted"/>
<feature type="domain" description="BLUF" evidence="1">
    <location>
        <begin position="2"/>
        <end position="93"/>
    </location>
</feature>
<dbReference type="InterPro" id="IPR007024">
    <property type="entry name" value="BLUF_domain"/>
</dbReference>
<dbReference type="GO" id="GO:0009882">
    <property type="term" value="F:blue light photoreceptor activity"/>
    <property type="evidence" value="ECO:0007669"/>
    <property type="project" value="InterPro"/>
</dbReference>
<dbReference type="OrthoDB" id="196105at2"/>
<dbReference type="Gene3D" id="3.30.70.100">
    <property type="match status" value="1"/>
</dbReference>
<evidence type="ECO:0000313" key="3">
    <source>
        <dbReference type="Proteomes" id="UP000249165"/>
    </source>
</evidence>
<keyword evidence="3" id="KW-1185">Reference proteome</keyword>
<organism evidence="2 3">
    <name type="scientific">Salipiger aestuarii</name>
    <dbReference type="NCBI Taxonomy" id="568098"/>
    <lineage>
        <taxon>Bacteria</taxon>
        <taxon>Pseudomonadati</taxon>
        <taxon>Pseudomonadota</taxon>
        <taxon>Alphaproteobacteria</taxon>
        <taxon>Rhodobacterales</taxon>
        <taxon>Roseobacteraceae</taxon>
        <taxon>Salipiger</taxon>
    </lineage>
</organism>
<dbReference type="EMBL" id="QLMG01000038">
    <property type="protein sequence ID" value="RAK13241.1"/>
    <property type="molecule type" value="Genomic_DNA"/>
</dbReference>
<comment type="caution">
    <text evidence="2">The sequence shown here is derived from an EMBL/GenBank/DDBJ whole genome shotgun (WGS) entry which is preliminary data.</text>
</comment>
<dbReference type="Pfam" id="PF04940">
    <property type="entry name" value="BLUF"/>
    <property type="match status" value="1"/>
</dbReference>
<evidence type="ECO:0000313" key="2">
    <source>
        <dbReference type="EMBL" id="RAK13241.1"/>
    </source>
</evidence>
<reference evidence="2 3" key="1">
    <citation type="submission" date="2018-06" db="EMBL/GenBank/DDBJ databases">
        <title>Genomic Encyclopedia of Archaeal and Bacterial Type Strains, Phase II (KMG-II): from individual species to whole genera.</title>
        <authorList>
            <person name="Goeker M."/>
        </authorList>
    </citation>
    <scope>NUCLEOTIDE SEQUENCE [LARGE SCALE GENOMIC DNA]</scope>
    <source>
        <strain evidence="2 3">DSM 22011</strain>
    </source>
</reference>
<dbReference type="RefSeq" id="WP_111550925.1">
    <property type="nucleotide sequence ID" value="NZ_LIQE01000035.1"/>
</dbReference>
<evidence type="ECO:0000259" key="1">
    <source>
        <dbReference type="PROSITE" id="PS50925"/>
    </source>
</evidence>
<gene>
    <name evidence="2" type="ORF">ATI53_103826</name>
</gene>
<dbReference type="Proteomes" id="UP000249165">
    <property type="component" value="Unassembled WGS sequence"/>
</dbReference>
<name>A0A327XYL7_9RHOB</name>
<dbReference type="SUPFAM" id="SSF54975">
    <property type="entry name" value="Acylphosphatase/BLUF domain-like"/>
    <property type="match status" value="1"/>
</dbReference>